<evidence type="ECO:0000313" key="1">
    <source>
        <dbReference type="EMBL" id="TRB03178.1"/>
    </source>
</evidence>
<proteinExistence type="predicted"/>
<name>A0A546XR23_RHIRH</name>
<dbReference type="EMBL" id="SGNY01000001">
    <property type="protein sequence ID" value="TRB03178.1"/>
    <property type="molecule type" value="Genomic_DNA"/>
</dbReference>
<protein>
    <submittedName>
        <fullName evidence="1">ASCH domain-containing protein</fullName>
    </submittedName>
</protein>
<sequence>MVAYGFKPFFSGHIESGHKRQTVRGDRARHARPGERVQLYEAMRTKYCRKIIADPVCTHVVPIEIVVSDLINELIASIVIAGVHLHRTEVEAFARRDGFAPELLGNSYPAKLYGRTARETMGRFWMKNHPGVSKFTGVLIRWQPEAPTP</sequence>
<reference evidence="1 2" key="1">
    <citation type="journal article" date="2019" name="Appl. Microbiol. Biotechnol.">
        <title>Differential efficiency of wild type rhizogenic strains for rol gene transformation of plants.</title>
        <authorList>
            <person name="Desmet S."/>
            <person name="De Keyser E."/>
            <person name="Van Vaerenbergh J."/>
            <person name="Baeyen S."/>
            <person name="Van Huylenbroeck J."/>
            <person name="Geelen D."/>
            <person name="Dhooghe E."/>
        </authorList>
    </citation>
    <scope>NUCLEOTIDE SEQUENCE [LARGE SCALE GENOMIC DNA]</scope>
    <source>
        <strain evidence="1 2">GBBC3284</strain>
    </source>
</reference>
<dbReference type="AlphaFoldDB" id="A0A546XR23"/>
<organism evidence="1 2">
    <name type="scientific">Rhizobium rhizogenes</name>
    <name type="common">Agrobacterium rhizogenes</name>
    <dbReference type="NCBI Taxonomy" id="359"/>
    <lineage>
        <taxon>Bacteria</taxon>
        <taxon>Pseudomonadati</taxon>
        <taxon>Pseudomonadota</taxon>
        <taxon>Alphaproteobacteria</taxon>
        <taxon>Hyphomicrobiales</taxon>
        <taxon>Rhizobiaceae</taxon>
        <taxon>Rhizobium/Agrobacterium group</taxon>
        <taxon>Rhizobium</taxon>
    </lineage>
</organism>
<comment type="caution">
    <text evidence="1">The sequence shown here is derived from an EMBL/GenBank/DDBJ whole genome shotgun (WGS) entry which is preliminary data.</text>
</comment>
<dbReference type="Proteomes" id="UP000315434">
    <property type="component" value="Unassembled WGS sequence"/>
</dbReference>
<dbReference type="OrthoDB" id="200334at2"/>
<gene>
    <name evidence="1" type="ORF">EXN68_05340</name>
</gene>
<evidence type="ECO:0000313" key="2">
    <source>
        <dbReference type="Proteomes" id="UP000315434"/>
    </source>
</evidence>
<accession>A0A546XR23</accession>
<dbReference type="RefSeq" id="WP_142839887.1">
    <property type="nucleotide sequence ID" value="NZ_SGNY01000001.1"/>
</dbReference>